<dbReference type="Pfam" id="PF00665">
    <property type="entry name" value="rve"/>
    <property type="match status" value="1"/>
</dbReference>
<evidence type="ECO:0000313" key="4">
    <source>
        <dbReference type="Proteomes" id="UP001529510"/>
    </source>
</evidence>
<feature type="compositionally biased region" description="Polar residues" evidence="1">
    <location>
        <begin position="295"/>
        <end position="309"/>
    </location>
</feature>
<evidence type="ECO:0000256" key="1">
    <source>
        <dbReference type="SAM" id="MobiDB-lite"/>
    </source>
</evidence>
<feature type="non-terminal residue" evidence="3">
    <location>
        <position position="1"/>
    </location>
</feature>
<dbReference type="InterPro" id="IPR050951">
    <property type="entry name" value="Retrovirus_Pol_polyprotein"/>
</dbReference>
<gene>
    <name evidence="3" type="ORF">M9458_007776</name>
</gene>
<protein>
    <recommendedName>
        <fullName evidence="2">Integrase catalytic domain-containing protein</fullName>
    </recommendedName>
</protein>
<dbReference type="InterPro" id="IPR012337">
    <property type="entry name" value="RNaseH-like_sf"/>
</dbReference>
<comment type="caution">
    <text evidence="3">The sequence shown here is derived from an EMBL/GenBank/DDBJ whole genome shotgun (WGS) entry which is preliminary data.</text>
</comment>
<feature type="domain" description="Integrase catalytic" evidence="2">
    <location>
        <begin position="1"/>
        <end position="158"/>
    </location>
</feature>
<dbReference type="Gene3D" id="2.30.30.850">
    <property type="match status" value="1"/>
</dbReference>
<dbReference type="InterPro" id="IPR001584">
    <property type="entry name" value="Integrase_cat-core"/>
</dbReference>
<dbReference type="FunFam" id="3.30.420.10:FF:000032">
    <property type="entry name" value="Retrovirus-related Pol polyprotein from transposon 297-like Protein"/>
    <property type="match status" value="1"/>
</dbReference>
<feature type="region of interest" description="Disordered" evidence="1">
    <location>
        <begin position="295"/>
        <end position="318"/>
    </location>
</feature>
<name>A0ABD0RLP2_CIRMR</name>
<feature type="non-terminal residue" evidence="3">
    <location>
        <position position="358"/>
    </location>
</feature>
<reference evidence="3 4" key="1">
    <citation type="submission" date="2024-05" db="EMBL/GenBank/DDBJ databases">
        <title>Genome sequencing and assembly of Indian major carp, Cirrhinus mrigala (Hamilton, 1822).</title>
        <authorList>
            <person name="Mohindra V."/>
            <person name="Chowdhury L.M."/>
            <person name="Lal K."/>
            <person name="Jena J.K."/>
        </authorList>
    </citation>
    <scope>NUCLEOTIDE SEQUENCE [LARGE SCALE GENOMIC DNA]</scope>
    <source>
        <strain evidence="3">CM1030</strain>
        <tissue evidence="3">Blood</tissue>
    </source>
</reference>
<dbReference type="PANTHER" id="PTHR37984">
    <property type="entry name" value="PROTEIN CBG26694"/>
    <property type="match status" value="1"/>
</dbReference>
<dbReference type="EMBL" id="JAMKFB020000003">
    <property type="protein sequence ID" value="KAL0199236.1"/>
    <property type="molecule type" value="Genomic_DNA"/>
</dbReference>
<keyword evidence="4" id="KW-1185">Reference proteome</keyword>
<dbReference type="AlphaFoldDB" id="A0ABD0RLP2"/>
<proteinExistence type="predicted"/>
<dbReference type="PANTHER" id="PTHR37984:SF5">
    <property type="entry name" value="PROTEIN NYNRIN-LIKE"/>
    <property type="match status" value="1"/>
</dbReference>
<dbReference type="Gene3D" id="3.30.420.10">
    <property type="entry name" value="Ribonuclease H-like superfamily/Ribonuclease H"/>
    <property type="match status" value="1"/>
</dbReference>
<evidence type="ECO:0000313" key="3">
    <source>
        <dbReference type="EMBL" id="KAL0199236.1"/>
    </source>
</evidence>
<dbReference type="SUPFAM" id="SSF53098">
    <property type="entry name" value="Ribonuclease H-like"/>
    <property type="match status" value="1"/>
</dbReference>
<sequence length="358" mass="40488">SVRPFERVAMDILELPVTSKGNRYVLVVEDYFTKFVNLYPLPNQSAQTVAHCLFEDYVLLHGIPETLHSDQRRQFEGEVVQTLCHLLNIKKTRTTPHNPKLDGMIERFNRTLIDQLAKTLLTYGGEWDDYVKHVAFAYNTTTHSSTHFTPFLLTHGREARVPTDVLLPTRALDSQMSVSHAEFVSSLLTRLNSAFSGARMHSEAAHDRQKLYHDVGLRHRPYDVGAMVWLHNLMESRRKLAPHWKRPYKIVQVMDSCGELGLTYQIVNPFDAGERAQVVHYNRVRPYTLPVSALSQTQTQSNPPYSQPESLPLESDVSGGVECVSPQKELSALSDSQNSVKGAEPSASWPFKGFCAVL</sequence>
<organism evidence="3 4">
    <name type="scientific">Cirrhinus mrigala</name>
    <name type="common">Mrigala</name>
    <dbReference type="NCBI Taxonomy" id="683832"/>
    <lineage>
        <taxon>Eukaryota</taxon>
        <taxon>Metazoa</taxon>
        <taxon>Chordata</taxon>
        <taxon>Craniata</taxon>
        <taxon>Vertebrata</taxon>
        <taxon>Euteleostomi</taxon>
        <taxon>Actinopterygii</taxon>
        <taxon>Neopterygii</taxon>
        <taxon>Teleostei</taxon>
        <taxon>Ostariophysi</taxon>
        <taxon>Cypriniformes</taxon>
        <taxon>Cyprinidae</taxon>
        <taxon>Labeoninae</taxon>
        <taxon>Labeonini</taxon>
        <taxon>Cirrhinus</taxon>
    </lineage>
</organism>
<dbReference type="InterPro" id="IPR036397">
    <property type="entry name" value="RNaseH_sf"/>
</dbReference>
<evidence type="ECO:0000259" key="2">
    <source>
        <dbReference type="PROSITE" id="PS50994"/>
    </source>
</evidence>
<dbReference type="Proteomes" id="UP001529510">
    <property type="component" value="Unassembled WGS sequence"/>
</dbReference>
<accession>A0ABD0RLP2</accession>
<dbReference type="PROSITE" id="PS50994">
    <property type="entry name" value="INTEGRASE"/>
    <property type="match status" value="1"/>
</dbReference>